<gene>
    <name evidence="3" type="primary">LOC106011614</name>
</gene>
<accession>A0ABM0ZYR5</accession>
<evidence type="ECO:0000313" key="2">
    <source>
        <dbReference type="Proteomes" id="UP000694888"/>
    </source>
</evidence>
<reference evidence="3" key="1">
    <citation type="submission" date="2025-08" db="UniProtKB">
        <authorList>
            <consortium name="RefSeq"/>
        </authorList>
    </citation>
    <scope>IDENTIFICATION</scope>
</reference>
<dbReference type="InterPro" id="IPR006917">
    <property type="entry name" value="SOUL_heme-bd"/>
</dbReference>
<evidence type="ECO:0000256" key="1">
    <source>
        <dbReference type="ARBA" id="ARBA00009817"/>
    </source>
</evidence>
<comment type="similarity">
    <text evidence="1">Belongs to the HEBP family.</text>
</comment>
<dbReference type="PANTHER" id="PTHR11220">
    <property type="entry name" value="HEME-BINDING PROTEIN-RELATED"/>
    <property type="match status" value="1"/>
</dbReference>
<evidence type="ECO:0000313" key="3">
    <source>
        <dbReference type="RefSeq" id="XP_012937304.1"/>
    </source>
</evidence>
<keyword evidence="2" id="KW-1185">Reference proteome</keyword>
<name>A0ABM0ZYR5_APLCA</name>
<dbReference type="Gene3D" id="3.20.80.10">
    <property type="entry name" value="Regulatory factor, effector binding domain"/>
    <property type="match status" value="1"/>
</dbReference>
<dbReference type="PANTHER" id="PTHR11220:SF1">
    <property type="entry name" value="HEME-BINDING PROTEIN 2"/>
    <property type="match status" value="1"/>
</dbReference>
<dbReference type="SUPFAM" id="SSF55136">
    <property type="entry name" value="Probable bacterial effector-binding domain"/>
    <property type="match status" value="1"/>
</dbReference>
<dbReference type="Proteomes" id="UP000694888">
    <property type="component" value="Unplaced"/>
</dbReference>
<dbReference type="RefSeq" id="XP_012937304.1">
    <property type="nucleotide sequence ID" value="XM_013081850.2"/>
</dbReference>
<protein>
    <submittedName>
        <fullName evidence="3">Heme-binding protein 2-like</fullName>
    </submittedName>
</protein>
<sequence length="115" mass="13003">MLSCLLEYGMTDWELRRYEATKWVATNATAMSRDTVNSDMFHKLFLYISGNNVKGVKIPMTAPVATQVIHGAGPNCESDFVMHFMLPHAYWPSPIQPKDASVFIAEMPAMDVYVR</sequence>
<dbReference type="Pfam" id="PF04832">
    <property type="entry name" value="SOUL"/>
    <property type="match status" value="1"/>
</dbReference>
<dbReference type="InterPro" id="IPR011256">
    <property type="entry name" value="Reg_factor_effector_dom_sf"/>
</dbReference>
<organism evidence="2 3">
    <name type="scientific">Aplysia californica</name>
    <name type="common">California sea hare</name>
    <dbReference type="NCBI Taxonomy" id="6500"/>
    <lineage>
        <taxon>Eukaryota</taxon>
        <taxon>Metazoa</taxon>
        <taxon>Spiralia</taxon>
        <taxon>Lophotrochozoa</taxon>
        <taxon>Mollusca</taxon>
        <taxon>Gastropoda</taxon>
        <taxon>Heterobranchia</taxon>
        <taxon>Euthyneura</taxon>
        <taxon>Tectipleura</taxon>
        <taxon>Aplysiida</taxon>
        <taxon>Aplysioidea</taxon>
        <taxon>Aplysiidae</taxon>
        <taxon>Aplysia</taxon>
    </lineage>
</organism>
<proteinExistence type="inferred from homology"/>
<dbReference type="GeneID" id="106011614"/>